<evidence type="ECO:0000313" key="3">
    <source>
        <dbReference type="Proteomes" id="UP000470082"/>
    </source>
</evidence>
<name>A0A7X2N3G4_9FIRM</name>
<evidence type="ECO:0000313" key="2">
    <source>
        <dbReference type="EMBL" id="MSS01747.1"/>
    </source>
</evidence>
<proteinExistence type="predicted"/>
<dbReference type="Gene3D" id="3.60.40.10">
    <property type="entry name" value="PPM-type phosphatase domain"/>
    <property type="match status" value="1"/>
</dbReference>
<dbReference type="Proteomes" id="UP000470082">
    <property type="component" value="Unassembled WGS sequence"/>
</dbReference>
<dbReference type="EMBL" id="VUMM01000011">
    <property type="protein sequence ID" value="MSS01747.1"/>
    <property type="molecule type" value="Genomic_DNA"/>
</dbReference>
<dbReference type="SUPFAM" id="SSF81606">
    <property type="entry name" value="PP2C-like"/>
    <property type="match status" value="1"/>
</dbReference>
<evidence type="ECO:0000259" key="1">
    <source>
        <dbReference type="Pfam" id="PF13672"/>
    </source>
</evidence>
<feature type="domain" description="PPM-type phosphatase" evidence="1">
    <location>
        <begin position="11"/>
        <end position="232"/>
    </location>
</feature>
<dbReference type="InterPro" id="IPR036457">
    <property type="entry name" value="PPM-type-like_dom_sf"/>
</dbReference>
<dbReference type="InterPro" id="IPR001932">
    <property type="entry name" value="PPM-type_phosphatase-like_dom"/>
</dbReference>
<comment type="caution">
    <text evidence="2">The sequence shown here is derived from an EMBL/GenBank/DDBJ whole genome shotgun (WGS) entry which is preliminary data.</text>
</comment>
<dbReference type="RefSeq" id="WP_154460308.1">
    <property type="nucleotide sequence ID" value="NZ_VUMM01000011.1"/>
</dbReference>
<dbReference type="Pfam" id="PF13672">
    <property type="entry name" value="PP2C_2"/>
    <property type="match status" value="1"/>
</dbReference>
<protein>
    <recommendedName>
        <fullName evidence="1">PPM-type phosphatase domain-containing protein</fullName>
    </recommendedName>
</protein>
<keyword evidence="3" id="KW-1185">Reference proteome</keyword>
<sequence>MNKPKYYCFSDKKYNEDAYSFSSSHIMVLDGATGLSKKNYMSEDDAMWFVQMLKKEIEMHIKDPFSLSKIIDNAITEIQNLYSDIDSMDSIDLPNACISLFRFKEDKLEYFGLGDSVGIIQMKDGSIESFEDKKIDELDQSVIQHMISLSKEKQIPFLQTREEIEIKEHLIRNRKLSNQYYYILDPSKKGISHALIKEWNLKDIDRICCMSDGFSQILMYPGYSDIKQILDAIETNEPIEKQLYQYQEMDADCILYPRLKKRDDTTYIYLNFGL</sequence>
<organism evidence="2 3">
    <name type="scientific">Floccifex porci</name>
    <dbReference type="NCBI Taxonomy" id="2606629"/>
    <lineage>
        <taxon>Bacteria</taxon>
        <taxon>Bacillati</taxon>
        <taxon>Bacillota</taxon>
        <taxon>Erysipelotrichia</taxon>
        <taxon>Erysipelotrichales</taxon>
        <taxon>Erysipelotrichaceae</taxon>
        <taxon>Floccifex</taxon>
    </lineage>
</organism>
<gene>
    <name evidence="2" type="ORF">FYJ50_06500</name>
</gene>
<dbReference type="AlphaFoldDB" id="A0A7X2N3G4"/>
<reference evidence="2 3" key="1">
    <citation type="submission" date="2019-08" db="EMBL/GenBank/DDBJ databases">
        <title>In-depth cultivation of the pig gut microbiome towards novel bacterial diversity and tailored functional studies.</title>
        <authorList>
            <person name="Wylensek D."/>
            <person name="Hitch T.C.A."/>
            <person name="Clavel T."/>
        </authorList>
    </citation>
    <scope>NUCLEOTIDE SEQUENCE [LARGE SCALE GENOMIC DNA]</scope>
    <source>
        <strain evidence="2 3">LKV-178-WT-2G</strain>
    </source>
</reference>
<accession>A0A7X2N3G4</accession>